<keyword evidence="1" id="KW-0472">Membrane</keyword>
<evidence type="ECO:0000313" key="2">
    <source>
        <dbReference type="EMBL" id="ATI43430.1"/>
    </source>
</evidence>
<organism evidence="2 3">
    <name type="scientific">Pacificitalea manganoxidans</name>
    <dbReference type="NCBI Taxonomy" id="1411902"/>
    <lineage>
        <taxon>Bacteria</taxon>
        <taxon>Pseudomonadati</taxon>
        <taxon>Pseudomonadota</taxon>
        <taxon>Alphaproteobacteria</taxon>
        <taxon>Rhodobacterales</taxon>
        <taxon>Paracoccaceae</taxon>
        <taxon>Pacificitalea</taxon>
    </lineage>
</organism>
<evidence type="ECO:0000313" key="3">
    <source>
        <dbReference type="Proteomes" id="UP000219050"/>
    </source>
</evidence>
<dbReference type="Proteomes" id="UP000219050">
    <property type="component" value="Chromosome"/>
</dbReference>
<feature type="transmembrane region" description="Helical" evidence="1">
    <location>
        <begin position="90"/>
        <end position="111"/>
    </location>
</feature>
<evidence type="ECO:0000256" key="1">
    <source>
        <dbReference type="SAM" id="Phobius"/>
    </source>
</evidence>
<keyword evidence="3" id="KW-1185">Reference proteome</keyword>
<keyword evidence="1" id="KW-1133">Transmembrane helix</keyword>
<keyword evidence="1" id="KW-0812">Transmembrane</keyword>
<dbReference type="AlphaFoldDB" id="A0A291M3F0"/>
<reference evidence="2 3" key="1">
    <citation type="submission" date="2017-05" db="EMBL/GenBank/DDBJ databases">
        <title>Comparative genomic and metabolic analysis of manganese-oxidizing mechanisms in Celeribater manganoxidans DY25T: its adaption to the environment of polymetallic nodule.</title>
        <authorList>
            <person name="Wang X."/>
        </authorList>
    </citation>
    <scope>NUCLEOTIDE SEQUENCE [LARGE SCALE GENOMIC DNA]</scope>
    <source>
        <strain evidence="2 3">DY25</strain>
    </source>
</reference>
<dbReference type="EMBL" id="CP021404">
    <property type="protein sequence ID" value="ATI43430.1"/>
    <property type="molecule type" value="Genomic_DNA"/>
</dbReference>
<name>A0A291M3F0_9RHOB</name>
<feature type="transmembrane region" description="Helical" evidence="1">
    <location>
        <begin position="39"/>
        <end position="59"/>
    </location>
</feature>
<proteinExistence type="predicted"/>
<accession>A0A291M3F0</accession>
<sequence>MWRITLAPTAWAVHFVVSYGATAFYCAKLAQTGLPITALRLGLGAFSLVVLGFIAWIGWRSFRQWDVRRTGDFLNASGHAEDRHQFLGHAAFLLSIISFIGVVFVSMPFVVLSSCL</sequence>
<protein>
    <submittedName>
        <fullName evidence="2">Uncharacterized protein</fullName>
    </submittedName>
</protein>
<dbReference type="KEGG" id="cmag:CBW24_11545"/>
<dbReference type="OrthoDB" id="7264282at2"/>
<gene>
    <name evidence="2" type="ORF">CBW24_11545</name>
</gene>